<dbReference type="AlphaFoldDB" id="A0A9X0TMP8"/>
<gene>
    <name evidence="2" type="ORF">HR081_10860</name>
</gene>
<feature type="transmembrane region" description="Helical" evidence="1">
    <location>
        <begin position="52"/>
        <end position="70"/>
    </location>
</feature>
<reference evidence="2 3" key="1">
    <citation type="journal article" date="2020" name="Access Microbiol">
        <title>Isolation and genome sequencing of Staphylococcus schleiferi subspecies coagulans from Antarctic seals.</title>
        <authorList>
            <person name="Foster G."/>
            <person name="Robb A."/>
            <person name="Paterson G.K."/>
        </authorList>
    </citation>
    <scope>NUCLEOTIDE SEQUENCE [LARGE SCALE GENOMIC DNA]</scope>
    <source>
        <strain evidence="2 3">M615/02/4</strain>
    </source>
</reference>
<comment type="caution">
    <text evidence="2">The sequence shown here is derived from an EMBL/GenBank/DDBJ whole genome shotgun (WGS) entry which is preliminary data.</text>
</comment>
<evidence type="ECO:0000313" key="2">
    <source>
        <dbReference type="EMBL" id="MBA8777368.1"/>
    </source>
</evidence>
<evidence type="ECO:0000313" key="3">
    <source>
        <dbReference type="Proteomes" id="UP000524893"/>
    </source>
</evidence>
<organism evidence="2 3">
    <name type="scientific">Staphylococcus coagulans</name>
    <dbReference type="NCBI Taxonomy" id="74706"/>
    <lineage>
        <taxon>Bacteria</taxon>
        <taxon>Bacillati</taxon>
        <taxon>Bacillota</taxon>
        <taxon>Bacilli</taxon>
        <taxon>Bacillales</taxon>
        <taxon>Staphylococcaceae</taxon>
        <taxon>Staphylococcus</taxon>
    </lineage>
</organism>
<dbReference type="EMBL" id="JABTCN010000046">
    <property type="protein sequence ID" value="MBA8777368.1"/>
    <property type="molecule type" value="Genomic_DNA"/>
</dbReference>
<evidence type="ECO:0000256" key="1">
    <source>
        <dbReference type="SAM" id="Phobius"/>
    </source>
</evidence>
<protein>
    <submittedName>
        <fullName evidence="2">Uncharacterized protein</fullName>
    </submittedName>
</protein>
<accession>A0A9X0TMP8</accession>
<feature type="transmembrane region" description="Helical" evidence="1">
    <location>
        <begin position="28"/>
        <end position="46"/>
    </location>
</feature>
<proteinExistence type="predicted"/>
<dbReference type="RefSeq" id="WP_182281183.1">
    <property type="nucleotide sequence ID" value="NZ_JABTCN010000046.1"/>
</dbReference>
<feature type="transmembrane region" description="Helical" evidence="1">
    <location>
        <begin position="6"/>
        <end position="21"/>
    </location>
</feature>
<sequence length="93" mass="11122">MSTFVSILLIIIIVGIQYFMASRKNPIWGVVIPIIYTIAMLYLYAVNYYNSFLSFVLFFALGLIFLIEEWNRGRKDRKKKEKYELNKMRKKDL</sequence>
<dbReference type="Proteomes" id="UP000524893">
    <property type="component" value="Unassembled WGS sequence"/>
</dbReference>
<keyword evidence="1" id="KW-0472">Membrane</keyword>
<name>A0A9X0TMP8_9STAP</name>
<keyword evidence="1" id="KW-0812">Transmembrane</keyword>
<keyword evidence="1" id="KW-1133">Transmembrane helix</keyword>